<name>A0A4Q0MFS6_9SPHI</name>
<sequence length="167" mass="19302">MRFIYFSFSLLLTAVLFSASCKFNPDVQGEGFAAIQGVWEEEPGKYRDSLLQYTRHQFKFTCDSFYATLETTAKANYYDDSCFNNGHWKEYAKGNYAVSNDTLYFNGTFTKSNFKQKLSGCYRIGQYIPVFLIKHTSAEKIELLNLQQNISVVLRLKEKINCNPQPL</sequence>
<feature type="chain" id="PRO_5020478251" evidence="1">
    <location>
        <begin position="20"/>
        <end position="167"/>
    </location>
</feature>
<dbReference type="AlphaFoldDB" id="A0A4Q0MFS6"/>
<comment type="caution">
    <text evidence="2">The sequence shown here is derived from an EMBL/GenBank/DDBJ whole genome shotgun (WGS) entry which is preliminary data.</text>
</comment>
<dbReference type="Proteomes" id="UP000290848">
    <property type="component" value="Unassembled WGS sequence"/>
</dbReference>
<accession>A0A4Q0MFS6</accession>
<evidence type="ECO:0000256" key="1">
    <source>
        <dbReference type="SAM" id="SignalP"/>
    </source>
</evidence>
<dbReference type="EMBL" id="RXOC01000002">
    <property type="protein sequence ID" value="RXF71756.1"/>
    <property type="molecule type" value="Genomic_DNA"/>
</dbReference>
<feature type="signal peptide" evidence="1">
    <location>
        <begin position="1"/>
        <end position="19"/>
    </location>
</feature>
<dbReference type="PROSITE" id="PS51257">
    <property type="entry name" value="PROKAR_LIPOPROTEIN"/>
    <property type="match status" value="1"/>
</dbReference>
<gene>
    <name evidence="2" type="ORF">EKH83_03450</name>
</gene>
<proteinExistence type="predicted"/>
<protein>
    <submittedName>
        <fullName evidence="2">Fumarate hydratase</fullName>
    </submittedName>
</protein>
<dbReference type="RefSeq" id="WP_128768003.1">
    <property type="nucleotide sequence ID" value="NZ_RXOC01000002.1"/>
</dbReference>
<keyword evidence="1" id="KW-0732">Signal</keyword>
<reference evidence="2 3" key="1">
    <citation type="submission" date="2018-12" db="EMBL/GenBank/DDBJ databases">
        <title>The Draft Genome Sequence of the Soil Bacterium Pedobacter tournemirensis R1.</title>
        <authorList>
            <person name="He J."/>
        </authorList>
    </citation>
    <scope>NUCLEOTIDE SEQUENCE [LARGE SCALE GENOMIC DNA]</scope>
    <source>
        <strain evidence="2 3">R1</strain>
    </source>
</reference>
<evidence type="ECO:0000313" key="3">
    <source>
        <dbReference type="Proteomes" id="UP000290848"/>
    </source>
</evidence>
<evidence type="ECO:0000313" key="2">
    <source>
        <dbReference type="EMBL" id="RXF71756.1"/>
    </source>
</evidence>
<organism evidence="2 3">
    <name type="scientific">Arcticibacter tournemirensis</name>
    <dbReference type="NCBI Taxonomy" id="699437"/>
    <lineage>
        <taxon>Bacteria</taxon>
        <taxon>Pseudomonadati</taxon>
        <taxon>Bacteroidota</taxon>
        <taxon>Sphingobacteriia</taxon>
        <taxon>Sphingobacteriales</taxon>
        <taxon>Sphingobacteriaceae</taxon>
        <taxon>Arcticibacter</taxon>
    </lineage>
</organism>